<keyword evidence="4" id="KW-0966">Cell projection</keyword>
<feature type="coiled-coil region" evidence="1">
    <location>
        <begin position="433"/>
        <end position="460"/>
    </location>
</feature>
<dbReference type="Proteomes" id="UP000265798">
    <property type="component" value="Unassembled WGS sequence"/>
</dbReference>
<dbReference type="Pfam" id="PF02120">
    <property type="entry name" value="Flg_hook"/>
    <property type="match status" value="1"/>
</dbReference>
<dbReference type="EMBL" id="QHCT01000005">
    <property type="protein sequence ID" value="RHX87175.1"/>
    <property type="molecule type" value="Genomic_DNA"/>
</dbReference>
<sequence>MNISGDLSISEFKPQTRITDQPLNASSISGLVGKSSFMDLMKSLQGSAQKGLDETLTGIQNAFSKIETPDIKDKEEVKVVTEQDKAESKKADSVETTSASEEEETVSKEEEIVASEEFSNTSVLPWFLVADAKAEETVDPKIEIEILNELEAEIVSETSVSAGELETLSTSDLVQTLFSKDESNELLSEIAMEEETENSSILPSAEETTIKTIEKDGRGRAEQRTEVSIEKESKFSELESRTVEHSAKDSKEISKNSFQKEPSSKVSEESKTEVAKEIAVDSEKWKISRDKKTDSYLQLKTSGREEIRAAVLNQFSENSSGKSGQDQSSRGGSGDSYSSLVKGATTPNVVGREISGSAKDFSISKESQVLSKKDIQQNFQNLIRSARVQILDNGKTEASIRMNPKDLGQMSLSLSTDKDVVRGKLLVESDFIKQQLTAELANLKQELKANGLELESLVIEVKEREEAFAFNADSEKQKQDSHPFQAAFGDEWNSDFKNSSWEENELSFEENSSEPHGFSEKTEGKTEKLLDLKV</sequence>
<dbReference type="RefSeq" id="WP_118969682.1">
    <property type="nucleotide sequence ID" value="NZ_QHCT01000005.1"/>
</dbReference>
<keyword evidence="1" id="KW-0175">Coiled coil</keyword>
<dbReference type="AlphaFoldDB" id="A0A396YX74"/>
<name>A0A396YX74_9LEPT</name>
<keyword evidence="4" id="KW-0282">Flagellum</keyword>
<gene>
    <name evidence="4" type="ORF">DLM75_16815</name>
</gene>
<dbReference type="Gene3D" id="3.30.750.140">
    <property type="match status" value="1"/>
</dbReference>
<feature type="compositionally biased region" description="Polar residues" evidence="2">
    <location>
        <begin position="198"/>
        <end position="207"/>
    </location>
</feature>
<feature type="compositionally biased region" description="Basic and acidic residues" evidence="2">
    <location>
        <begin position="517"/>
        <end position="534"/>
    </location>
</feature>
<dbReference type="CDD" id="cd17470">
    <property type="entry name" value="T3SS_Flik_C"/>
    <property type="match status" value="1"/>
</dbReference>
<organism evidence="4 5">
    <name type="scientific">Leptospira stimsonii</name>
    <dbReference type="NCBI Taxonomy" id="2202203"/>
    <lineage>
        <taxon>Bacteria</taxon>
        <taxon>Pseudomonadati</taxon>
        <taxon>Spirochaetota</taxon>
        <taxon>Spirochaetia</taxon>
        <taxon>Leptospirales</taxon>
        <taxon>Leptospiraceae</taxon>
        <taxon>Leptospira</taxon>
    </lineage>
</organism>
<feature type="region of interest" description="Disordered" evidence="2">
    <location>
        <begin position="1"/>
        <end position="22"/>
    </location>
</feature>
<feature type="region of interest" description="Disordered" evidence="2">
    <location>
        <begin position="471"/>
        <end position="534"/>
    </location>
</feature>
<evidence type="ECO:0000313" key="5">
    <source>
        <dbReference type="Proteomes" id="UP000265798"/>
    </source>
</evidence>
<feature type="region of interest" description="Disordered" evidence="2">
    <location>
        <begin position="76"/>
        <end position="114"/>
    </location>
</feature>
<feature type="compositionally biased region" description="Acidic residues" evidence="2">
    <location>
        <begin position="502"/>
        <end position="512"/>
    </location>
</feature>
<comment type="caution">
    <text evidence="4">The sequence shown here is derived from an EMBL/GenBank/DDBJ whole genome shotgun (WGS) entry which is preliminary data.</text>
</comment>
<evidence type="ECO:0000256" key="2">
    <source>
        <dbReference type="SAM" id="MobiDB-lite"/>
    </source>
</evidence>
<feature type="compositionally biased region" description="Low complexity" evidence="2">
    <location>
        <begin position="319"/>
        <end position="339"/>
    </location>
</feature>
<protein>
    <submittedName>
        <fullName evidence="4">Flagellar hook-length control protein FliK</fullName>
    </submittedName>
</protein>
<feature type="domain" description="Flagellar hook-length control protein-like C-terminal" evidence="3">
    <location>
        <begin position="391"/>
        <end position="463"/>
    </location>
</feature>
<feature type="region of interest" description="Disordered" evidence="2">
    <location>
        <begin position="192"/>
        <end position="284"/>
    </location>
</feature>
<keyword evidence="4" id="KW-0969">Cilium</keyword>
<proteinExistence type="predicted"/>
<feature type="compositionally biased region" description="Basic and acidic residues" evidence="2">
    <location>
        <begin position="76"/>
        <end position="93"/>
    </location>
</feature>
<accession>A0A396YX74</accession>
<feature type="compositionally biased region" description="Basic and acidic residues" evidence="2">
    <location>
        <begin position="208"/>
        <end position="254"/>
    </location>
</feature>
<evidence type="ECO:0000256" key="1">
    <source>
        <dbReference type="SAM" id="Coils"/>
    </source>
</evidence>
<reference evidence="5" key="1">
    <citation type="submission" date="2018-05" db="EMBL/GenBank/DDBJ databases">
        <title>Leptospira yasudae sp. nov. and Leptospira stimsonii sp. nov., two pathogenic species of the genus Leptospira isolated from environmental sources.</title>
        <authorList>
            <person name="Casanovas-Massana A."/>
            <person name="Hamond C."/>
            <person name="Santos L.A."/>
            <person name="Hacker K.P."/>
            <person name="Balassiano I."/>
            <person name="Medeiros M.A."/>
            <person name="Reis M.G."/>
            <person name="Ko A.I."/>
            <person name="Wunder E.A."/>
        </authorList>
    </citation>
    <scope>NUCLEOTIDE SEQUENCE [LARGE SCALE GENOMIC DNA]</scope>
    <source>
        <strain evidence="5">Yale</strain>
    </source>
</reference>
<evidence type="ECO:0000313" key="4">
    <source>
        <dbReference type="EMBL" id="RHX87175.1"/>
    </source>
</evidence>
<evidence type="ECO:0000259" key="3">
    <source>
        <dbReference type="Pfam" id="PF02120"/>
    </source>
</evidence>
<feature type="compositionally biased region" description="Basic and acidic residues" evidence="2">
    <location>
        <begin position="471"/>
        <end position="481"/>
    </location>
</feature>
<feature type="region of interest" description="Disordered" evidence="2">
    <location>
        <begin position="311"/>
        <end position="344"/>
    </location>
</feature>
<dbReference type="OrthoDB" id="324665at2"/>
<feature type="compositionally biased region" description="Basic and acidic residues" evidence="2">
    <location>
        <begin position="262"/>
        <end position="284"/>
    </location>
</feature>
<dbReference type="InterPro" id="IPR021136">
    <property type="entry name" value="Flagellar_hook_control-like_C"/>
</dbReference>
<dbReference type="InterPro" id="IPR038610">
    <property type="entry name" value="FliK-like_C_sf"/>
</dbReference>